<dbReference type="Proteomes" id="UP000188533">
    <property type="component" value="Unassembled WGS sequence"/>
</dbReference>
<dbReference type="AlphaFoldDB" id="A0A1Q3EP90"/>
<dbReference type="PANTHER" id="PTHR10067">
    <property type="entry name" value="PHOSPHATIDYLSERINE DECARBOXYLASE"/>
    <property type="match status" value="1"/>
</dbReference>
<evidence type="ECO:0000313" key="5">
    <source>
        <dbReference type="Proteomes" id="UP000188533"/>
    </source>
</evidence>
<feature type="domain" description="L-tryptophan decarboxylase PsiD-like" evidence="3">
    <location>
        <begin position="67"/>
        <end position="200"/>
    </location>
</feature>
<evidence type="ECO:0000259" key="3">
    <source>
        <dbReference type="Pfam" id="PF12588"/>
    </source>
</evidence>
<reference evidence="4 5" key="1">
    <citation type="submission" date="2016-08" db="EMBL/GenBank/DDBJ databases">
        <authorList>
            <consortium name="Lentinula edodes genome sequencing consortium"/>
            <person name="Sakamoto Y."/>
            <person name="Nakade K."/>
            <person name="Sato S."/>
            <person name="Yoshida Y."/>
            <person name="Miyazaki K."/>
            <person name="Natsume S."/>
            <person name="Konno N."/>
        </authorList>
    </citation>
    <scope>NUCLEOTIDE SEQUENCE [LARGE SCALE GENOMIC DNA]</scope>
    <source>
        <strain evidence="4 5">NBRC 111202</strain>
    </source>
</reference>
<dbReference type="GO" id="GO:0004609">
    <property type="term" value="F:phosphatidylserine decarboxylase activity"/>
    <property type="evidence" value="ECO:0007669"/>
    <property type="project" value="InterPro"/>
</dbReference>
<gene>
    <name evidence="4" type="ORF">LENED_011132</name>
</gene>
<protein>
    <submittedName>
        <fullName evidence="4">Phosphatidylserine decarboxylase</fullName>
    </submittedName>
</protein>
<organism evidence="4 5">
    <name type="scientific">Lentinula edodes</name>
    <name type="common">Shiitake mushroom</name>
    <name type="synonym">Lentinus edodes</name>
    <dbReference type="NCBI Taxonomy" id="5353"/>
    <lineage>
        <taxon>Eukaryota</taxon>
        <taxon>Fungi</taxon>
        <taxon>Dikarya</taxon>
        <taxon>Basidiomycota</taxon>
        <taxon>Agaricomycotina</taxon>
        <taxon>Agaricomycetes</taxon>
        <taxon>Agaricomycetidae</taxon>
        <taxon>Agaricales</taxon>
        <taxon>Marasmiineae</taxon>
        <taxon>Omphalotaceae</taxon>
        <taxon>Lentinula</taxon>
    </lineage>
</organism>
<name>A0A1Q3EP90_LENED</name>
<dbReference type="GO" id="GO:0006646">
    <property type="term" value="P:phosphatidylethanolamine biosynthetic process"/>
    <property type="evidence" value="ECO:0007669"/>
    <property type="project" value="TreeGrafter"/>
</dbReference>
<reference evidence="4 5" key="2">
    <citation type="submission" date="2017-02" db="EMBL/GenBank/DDBJ databases">
        <title>A genome survey and senescence transcriptome analysis in Lentinula edodes.</title>
        <authorList>
            <person name="Sakamoto Y."/>
            <person name="Nakade K."/>
            <person name="Sato S."/>
            <person name="Yoshida Y."/>
            <person name="Miyazaki K."/>
            <person name="Natsume S."/>
            <person name="Konno N."/>
        </authorList>
    </citation>
    <scope>NUCLEOTIDE SEQUENCE [LARGE SCALE GENOMIC DNA]</scope>
    <source>
        <strain evidence="4 5">NBRC 111202</strain>
    </source>
</reference>
<dbReference type="STRING" id="5353.A0A1Q3EP90"/>
<dbReference type="InterPro" id="IPR022237">
    <property type="entry name" value="PsiD-like"/>
</dbReference>
<dbReference type="Pfam" id="PF12588">
    <property type="entry name" value="PSDC"/>
    <property type="match status" value="1"/>
</dbReference>
<dbReference type="InterPro" id="IPR003817">
    <property type="entry name" value="PS_Dcarbxylase"/>
</dbReference>
<keyword evidence="1" id="KW-0210">Decarboxylase</keyword>
<keyword evidence="2" id="KW-0456">Lyase</keyword>
<keyword evidence="5" id="KW-1185">Reference proteome</keyword>
<sequence>MFQSAYKPNNHHLTIQLSSIKESSRAHYQSDTVLTRYGGWIPADPAVYEAFFDDLLRSIDTKKAHVPAVQEFEDALNSDPELVDLLGQTFLQTAPENRIRNLEQLLYCLDQVVVAAPKFQVVRNERGAVTGGEPIGVPLYLLFDLLSNTAAGFDLLRMPKFNISLKSLLDSWGDYLQSAESNNTLNDSDEGWFGEVGLATLENDRGIFNEIYECPDETAVNRGFTSWDSFFTRKFKPNARPIEKPEPPNFFIYNACESTVVRKTTGVEEHDQFWLKGQAYSIYDMLARRDDEVAASFIGGTVYQAFLSPYDYHRWHSPVDGTIREIQIIEGSYYAALPDEGAGESDSDLQLGDPRGAIIRSQPWLTQASTRAIIYIDADNKDVGCLVFIGVGMVEVSTCQVSVSEGQHVNIGDELGMFRFGGSTHALIFGKDVKLKFFDLEQDKGHRRVNTPLAALEI</sequence>
<dbReference type="EMBL" id="BDGU01000927">
    <property type="protein sequence ID" value="GAW09011.1"/>
    <property type="molecule type" value="Genomic_DNA"/>
</dbReference>
<proteinExistence type="predicted"/>
<evidence type="ECO:0000313" key="4">
    <source>
        <dbReference type="EMBL" id="GAW09011.1"/>
    </source>
</evidence>
<evidence type="ECO:0000256" key="1">
    <source>
        <dbReference type="ARBA" id="ARBA00022793"/>
    </source>
</evidence>
<dbReference type="GO" id="GO:0005739">
    <property type="term" value="C:mitochondrion"/>
    <property type="evidence" value="ECO:0007669"/>
    <property type="project" value="TreeGrafter"/>
</dbReference>
<dbReference type="Pfam" id="PF02666">
    <property type="entry name" value="PS_Dcarbxylase"/>
    <property type="match status" value="1"/>
</dbReference>
<comment type="caution">
    <text evidence="4">The sequence shown here is derived from an EMBL/GenBank/DDBJ whole genome shotgun (WGS) entry which is preliminary data.</text>
</comment>
<evidence type="ECO:0000256" key="2">
    <source>
        <dbReference type="ARBA" id="ARBA00023239"/>
    </source>
</evidence>
<accession>A0A1Q3EP90</accession>
<dbReference type="PANTHER" id="PTHR10067:SF9">
    <property type="entry name" value="PHOSPHATIDYLSERINE DECARBOXYLASE FAMILY PROTEIN (AFU_ORTHOLOGUE AFUA_7G01730)"/>
    <property type="match status" value="1"/>
</dbReference>